<evidence type="ECO:0000256" key="1">
    <source>
        <dbReference type="SAM" id="Phobius"/>
    </source>
</evidence>
<keyword evidence="1" id="KW-0472">Membrane</keyword>
<accession>A0A1A8N086</accession>
<reference evidence="2" key="2">
    <citation type="submission" date="2016-06" db="EMBL/GenBank/DDBJ databases">
        <title>The genome of a short-lived fish provides insights into sex chromosome evolution and the genetic control of aging.</title>
        <authorList>
            <person name="Reichwald K."/>
            <person name="Felder M."/>
            <person name="Petzold A."/>
            <person name="Koch P."/>
            <person name="Groth M."/>
            <person name="Platzer M."/>
        </authorList>
    </citation>
    <scope>NUCLEOTIDE SEQUENCE</scope>
    <source>
        <tissue evidence="2">Brain</tissue>
    </source>
</reference>
<evidence type="ECO:0000313" key="2">
    <source>
        <dbReference type="EMBL" id="SBR62530.1"/>
    </source>
</evidence>
<sequence>MKGTQSVSLKANGSLLTIRSVSAADYGWYRCSYSVGQSQRCSIINLQVQEAVFVPTVVPDPEVTTTQSAATARETVQTGEKLEGGGALVPVLSVVCVVVVLAALTGLFLYHKQRVRQPLRHIAGRLKDFEEFYENVTLPNAANMADRVNSLYQFQEESLSTFQT</sequence>
<keyword evidence="1" id="KW-1133">Transmembrane helix</keyword>
<dbReference type="Gene3D" id="2.60.40.10">
    <property type="entry name" value="Immunoglobulins"/>
    <property type="match status" value="1"/>
</dbReference>
<dbReference type="EMBL" id="HAEF01021371">
    <property type="protein sequence ID" value="SBR62530.1"/>
    <property type="molecule type" value="Transcribed_RNA"/>
</dbReference>
<proteinExistence type="predicted"/>
<dbReference type="InterPro" id="IPR036179">
    <property type="entry name" value="Ig-like_dom_sf"/>
</dbReference>
<evidence type="ECO:0008006" key="3">
    <source>
        <dbReference type="Google" id="ProtNLM"/>
    </source>
</evidence>
<dbReference type="SUPFAM" id="SSF48726">
    <property type="entry name" value="Immunoglobulin"/>
    <property type="match status" value="1"/>
</dbReference>
<feature type="transmembrane region" description="Helical" evidence="1">
    <location>
        <begin position="87"/>
        <end position="110"/>
    </location>
</feature>
<organism evidence="2">
    <name type="scientific">Nothobranchius pienaari</name>
    <dbReference type="NCBI Taxonomy" id="704102"/>
    <lineage>
        <taxon>Eukaryota</taxon>
        <taxon>Metazoa</taxon>
        <taxon>Chordata</taxon>
        <taxon>Craniata</taxon>
        <taxon>Vertebrata</taxon>
        <taxon>Euteleostomi</taxon>
        <taxon>Actinopterygii</taxon>
        <taxon>Neopterygii</taxon>
        <taxon>Teleostei</taxon>
        <taxon>Neoteleostei</taxon>
        <taxon>Acanthomorphata</taxon>
        <taxon>Ovalentaria</taxon>
        <taxon>Atherinomorphae</taxon>
        <taxon>Cyprinodontiformes</taxon>
        <taxon>Nothobranchiidae</taxon>
        <taxon>Nothobranchius</taxon>
    </lineage>
</organism>
<dbReference type="InterPro" id="IPR013783">
    <property type="entry name" value="Ig-like_fold"/>
</dbReference>
<dbReference type="AlphaFoldDB" id="A0A1A8N086"/>
<keyword evidence="1" id="KW-0812">Transmembrane</keyword>
<protein>
    <recommendedName>
        <fullName evidence="3">Ig-like domain-containing protein</fullName>
    </recommendedName>
</protein>
<reference evidence="2" key="1">
    <citation type="submission" date="2016-05" db="EMBL/GenBank/DDBJ databases">
        <authorList>
            <person name="Lavstsen T."/>
            <person name="Jespersen J.S."/>
        </authorList>
    </citation>
    <scope>NUCLEOTIDE SEQUENCE</scope>
    <source>
        <tissue evidence="2">Brain</tissue>
    </source>
</reference>
<gene>
    <name evidence="2" type="primary">Nfu_g_1_006211</name>
</gene>
<name>A0A1A8N086_9TELE</name>